<dbReference type="InterPro" id="IPR036770">
    <property type="entry name" value="Ankyrin_rpt-contain_sf"/>
</dbReference>
<feature type="repeat" description="ANK" evidence="3">
    <location>
        <begin position="1200"/>
        <end position="1232"/>
    </location>
</feature>
<dbReference type="InterPro" id="IPR002110">
    <property type="entry name" value="Ankyrin_rpt"/>
</dbReference>
<dbReference type="Gene3D" id="1.25.40.20">
    <property type="entry name" value="Ankyrin repeat-containing domain"/>
    <property type="match status" value="10"/>
</dbReference>
<dbReference type="Pfam" id="PF00023">
    <property type="entry name" value="Ank"/>
    <property type="match status" value="2"/>
</dbReference>
<dbReference type="InterPro" id="IPR056884">
    <property type="entry name" value="NPHP3-like_N"/>
</dbReference>
<dbReference type="Pfam" id="PF12796">
    <property type="entry name" value="Ank_2"/>
    <property type="match status" value="8"/>
</dbReference>
<feature type="repeat" description="ANK" evidence="3">
    <location>
        <begin position="573"/>
        <end position="605"/>
    </location>
</feature>
<feature type="repeat" description="ANK" evidence="3">
    <location>
        <begin position="945"/>
        <end position="977"/>
    </location>
</feature>
<comment type="caution">
    <text evidence="5">The sequence shown here is derived from an EMBL/GenBank/DDBJ whole genome shotgun (WGS) entry which is preliminary data.</text>
</comment>
<dbReference type="SMART" id="SM00248">
    <property type="entry name" value="ANK"/>
    <property type="match status" value="26"/>
</dbReference>
<feature type="domain" description="Nephrocystin 3-like N-terminal" evidence="4">
    <location>
        <begin position="4"/>
        <end position="148"/>
    </location>
</feature>
<feature type="repeat" description="ANK" evidence="3">
    <location>
        <begin position="1014"/>
        <end position="1047"/>
    </location>
</feature>
<evidence type="ECO:0000313" key="6">
    <source>
        <dbReference type="Proteomes" id="UP001629113"/>
    </source>
</evidence>
<gene>
    <name evidence="5" type="ORF">PVAG01_08305</name>
</gene>
<dbReference type="PROSITE" id="PS50297">
    <property type="entry name" value="ANK_REP_REGION"/>
    <property type="match status" value="9"/>
</dbReference>
<dbReference type="PROSITE" id="PS50088">
    <property type="entry name" value="ANK_REPEAT"/>
    <property type="match status" value="13"/>
</dbReference>
<evidence type="ECO:0000256" key="3">
    <source>
        <dbReference type="PROSITE-ProRule" id="PRU00023"/>
    </source>
</evidence>
<dbReference type="InterPro" id="IPR027417">
    <property type="entry name" value="P-loop_NTPase"/>
</dbReference>
<dbReference type="SUPFAM" id="SSF52540">
    <property type="entry name" value="P-loop containing nucleoside triphosphate hydrolases"/>
    <property type="match status" value="1"/>
</dbReference>
<feature type="repeat" description="ANK" evidence="3">
    <location>
        <begin position="1299"/>
        <end position="1331"/>
    </location>
</feature>
<dbReference type="Pfam" id="PF24883">
    <property type="entry name" value="NPHP3_N"/>
    <property type="match status" value="1"/>
</dbReference>
<dbReference type="InterPro" id="IPR051165">
    <property type="entry name" value="Multifunctional_ANK_Repeat"/>
</dbReference>
<dbReference type="EMBL" id="JBFCZG010000007">
    <property type="protein sequence ID" value="KAL3419807.1"/>
    <property type="molecule type" value="Genomic_DNA"/>
</dbReference>
<feature type="repeat" description="ANK" evidence="3">
    <location>
        <begin position="1491"/>
        <end position="1523"/>
    </location>
</feature>
<reference evidence="5 6" key="1">
    <citation type="submission" date="2024-06" db="EMBL/GenBank/DDBJ databases">
        <title>Complete genome of Phlyctema vagabunda strain 19-DSS-EL-015.</title>
        <authorList>
            <person name="Fiorenzani C."/>
        </authorList>
    </citation>
    <scope>NUCLEOTIDE SEQUENCE [LARGE SCALE GENOMIC DNA]</scope>
    <source>
        <strain evidence="5 6">19-DSS-EL-015</strain>
    </source>
</reference>
<evidence type="ECO:0000256" key="1">
    <source>
        <dbReference type="ARBA" id="ARBA00022737"/>
    </source>
</evidence>
<feature type="repeat" description="ANK" evidence="3">
    <location>
        <begin position="910"/>
        <end position="944"/>
    </location>
</feature>
<keyword evidence="1" id="KW-0677">Repeat</keyword>
<accession>A0ABR4P919</accession>
<sequence>MECESSVPVFWLHGIFGMGKTFLISRLLDSIEEAILENPNIQLAYFYFSEEEDRNTPEDAIQNILSQLAITPDGSIAPTIANLYDSKPTPSLSLKQSQKELAALVDDQAQTVIIIDAIDECHNYGKFLRMLKGVFPEGKSSVNLILSSSEDADIERNIKTIFPKYKSQKLTSDTNEKDIKRYVDIQVKQRETKEIGSRLLDGCCEICTKDGNAAKPKTCKEHADIEDRLTKLLVSKSGGMFKWLEFQLSLFFPRNNPIKTKEDIEEQLHKLNKMEGLPKLDEVYKQIHERNASRPEELKIAERAYKWLLYCSLPMSTTNLTDAVSMKDDGSRSNAINLRSLCCNLVEFSDKDEPAQFTHPTVRDYLERAKNQKRTRLYTEIECHKQIAKSCLAYLNNSAIPKFSNEAFEGTTWEFRTYAAVFWPFHFSEVPEVDRDDTLRDLATHFFIRKHGQTTFKPWSEAWLKIAREEALRAKSSDSGFKNKDTLFTTRFSKAYSVIVSMLTIPPDPFFAACMFGLPIVGKDSAFKEKEKFGVRNIQDELGVFLAIQSRRLNSLRILSDAGVAGLKEAWQQGNNALHWAASHGTSSMVSLLINKGADISVLNDNGATAFHLAAGSRFDAVEKILLLSQLDPNRHDAKGATVLHYAVQSPKAPCKVVAKLEELSADFKLIDLAGETPLHYAAKRSSLGVDLAEMLLPRVDVNVVSKNGKTALACLLASRSTPSLKLVNLFIAWDAKTSVTNPPDDEGTVLHYAVKNPKFPFALVKLLLNRESINSTDRLGRTALHCAMIPCHETLTTTAVRNRTNSIISLLVRSEANCNIADKNGATVLHYLARMPVQPADIMDLLLEKIKQATMAPKNRANIICAVNKLEETPLHIALTHNNMGTTTDRAAVKALIKNSKDLAAADCVGETVLHRAIRNTCTPQDIVAYLIKQGANVRTCDTTRSSPLHFVAEWGDQEMVRLLLDKGADVKSKDKDGALALHRAVARNTTSKATVITQLIGAGLDANEIDKAGRTPLHNAAQQGNKNGVEILITRFSANVLIVDKNINTVLHCAVSNATHALNVAEYLLRLKEVEVDKRNSNKETPLHVAAKAKKASPDLIRLLISKNADCLAQDVNGNTPLHIAAQKRTPSAEVIRKIVDAKREVLKVTNESGETALHLALNNRSSSEAYIALFKVGASTKAKNGKNVRAINAVTDDGKTALHHAASQGWLDAVKDLLEHGANINSTDLTNLTPLALAAISGHEHVVEVLLDAGASVDIKTKDLETPLHLAAANGHHDTVQLLLKSKAGVNEKNKSGWTPLWSAVSGRHERVARLLLNKGASIDVRTSDGRTLLHQAVTFKYASIGMARTLLANINAEDEKHTTPLFQAVQRNIKKNRLMISLLLDKDAKCLGSDQNDKMEKQPEAKLSQRDKLVDRLLAIAELNTAASKGKHSKVKEILSSSEIKDLVHARAENGKNAVLSAASEGKRTTVTLLLDKFHADVNSRTIRGNSLHHAADHDYVKVTKVLIKHEADLNVTNRFRQTPLHRAALFGSSEVAKLLIKQKETDLNATDRDSETALLTACRFEKAEVAEILLRKHGVDTLKPDSEGHTPLFWARKNKLENVEKLLLEQEPKA</sequence>
<evidence type="ECO:0000256" key="2">
    <source>
        <dbReference type="ARBA" id="ARBA00023043"/>
    </source>
</evidence>
<keyword evidence="2 3" id="KW-0040">ANK repeat</keyword>
<feature type="repeat" description="ANK" evidence="3">
    <location>
        <begin position="674"/>
        <end position="697"/>
    </location>
</feature>
<feature type="repeat" description="ANK" evidence="3">
    <location>
        <begin position="1155"/>
        <end position="1188"/>
    </location>
</feature>
<dbReference type="SUPFAM" id="SSF48403">
    <property type="entry name" value="Ankyrin repeat"/>
    <property type="match status" value="4"/>
</dbReference>
<proteinExistence type="predicted"/>
<feature type="repeat" description="ANK" evidence="3">
    <location>
        <begin position="1084"/>
        <end position="1118"/>
    </location>
</feature>
<dbReference type="PANTHER" id="PTHR24123:SF33">
    <property type="entry name" value="PROTEIN HOS4"/>
    <property type="match status" value="1"/>
</dbReference>
<evidence type="ECO:0000259" key="4">
    <source>
        <dbReference type="Pfam" id="PF24883"/>
    </source>
</evidence>
<dbReference type="PANTHER" id="PTHR24123">
    <property type="entry name" value="ANKYRIN REPEAT-CONTAINING"/>
    <property type="match status" value="1"/>
</dbReference>
<feature type="repeat" description="ANK" evidence="3">
    <location>
        <begin position="978"/>
        <end position="1013"/>
    </location>
</feature>
<dbReference type="Proteomes" id="UP001629113">
    <property type="component" value="Unassembled WGS sequence"/>
</dbReference>
<keyword evidence="6" id="KW-1185">Reference proteome</keyword>
<feature type="repeat" description="ANK" evidence="3">
    <location>
        <begin position="1266"/>
        <end position="1298"/>
    </location>
</feature>
<dbReference type="Gene3D" id="3.40.50.300">
    <property type="entry name" value="P-loop containing nucleotide triphosphate hydrolases"/>
    <property type="match status" value="1"/>
</dbReference>
<name>A0ABR4P919_9HELO</name>
<dbReference type="Pfam" id="PF13637">
    <property type="entry name" value="Ank_4"/>
    <property type="match status" value="1"/>
</dbReference>
<protein>
    <recommendedName>
        <fullName evidence="4">Nephrocystin 3-like N-terminal domain-containing protein</fullName>
    </recommendedName>
</protein>
<dbReference type="PRINTS" id="PR01415">
    <property type="entry name" value="ANKYRIN"/>
</dbReference>
<organism evidence="5 6">
    <name type="scientific">Phlyctema vagabunda</name>
    <dbReference type="NCBI Taxonomy" id="108571"/>
    <lineage>
        <taxon>Eukaryota</taxon>
        <taxon>Fungi</taxon>
        <taxon>Dikarya</taxon>
        <taxon>Ascomycota</taxon>
        <taxon>Pezizomycotina</taxon>
        <taxon>Leotiomycetes</taxon>
        <taxon>Helotiales</taxon>
        <taxon>Dermateaceae</taxon>
        <taxon>Phlyctema</taxon>
    </lineage>
</organism>
<evidence type="ECO:0000313" key="5">
    <source>
        <dbReference type="EMBL" id="KAL3419807.1"/>
    </source>
</evidence>
<feature type="repeat" description="ANK" evidence="3">
    <location>
        <begin position="1233"/>
        <end position="1265"/>
    </location>
</feature>